<dbReference type="Pfam" id="PF00149">
    <property type="entry name" value="Metallophos"/>
    <property type="match status" value="1"/>
</dbReference>
<dbReference type="PANTHER" id="PTHR31302">
    <property type="entry name" value="TRANSMEMBRANE PROTEIN WITH METALLOPHOSPHOESTERASE DOMAIN-RELATED"/>
    <property type="match status" value="1"/>
</dbReference>
<dbReference type="RefSeq" id="WP_344700854.1">
    <property type="nucleotide sequence ID" value="NZ_BAABCK010000011.1"/>
</dbReference>
<dbReference type="PANTHER" id="PTHR31302:SF31">
    <property type="entry name" value="PHOSPHODIESTERASE YAEI"/>
    <property type="match status" value="1"/>
</dbReference>
<keyword evidence="5" id="KW-1185">Reference proteome</keyword>
<dbReference type="InterPro" id="IPR029052">
    <property type="entry name" value="Metallo-depent_PP-like"/>
</dbReference>
<dbReference type="EMBL" id="BAABCK010000011">
    <property type="protein sequence ID" value="GAA3716056.1"/>
    <property type="molecule type" value="Genomic_DNA"/>
</dbReference>
<organism evidence="4 5">
    <name type="scientific">Salinicoccus jeotgali</name>
    <dbReference type="NCBI Taxonomy" id="381634"/>
    <lineage>
        <taxon>Bacteria</taxon>
        <taxon>Bacillati</taxon>
        <taxon>Bacillota</taxon>
        <taxon>Bacilli</taxon>
        <taxon>Bacillales</taxon>
        <taxon>Staphylococcaceae</taxon>
        <taxon>Salinicoccus</taxon>
    </lineage>
</organism>
<evidence type="ECO:0000313" key="4">
    <source>
        <dbReference type="EMBL" id="GAA3716056.1"/>
    </source>
</evidence>
<accession>A0ABP7E9H2</accession>
<dbReference type="InterPro" id="IPR004843">
    <property type="entry name" value="Calcineurin-like_PHP"/>
</dbReference>
<protein>
    <submittedName>
        <fullName evidence="4">Metallophosphoesterase</fullName>
    </submittedName>
</protein>
<dbReference type="SUPFAM" id="SSF56300">
    <property type="entry name" value="Metallo-dependent phosphatases"/>
    <property type="match status" value="1"/>
</dbReference>
<evidence type="ECO:0000259" key="3">
    <source>
        <dbReference type="Pfam" id="PF00149"/>
    </source>
</evidence>
<proteinExistence type="predicted"/>
<name>A0ABP7E9H2_9STAP</name>
<keyword evidence="1" id="KW-0479">Metal-binding</keyword>
<comment type="caution">
    <text evidence="4">The sequence shown here is derived from an EMBL/GenBank/DDBJ whole genome shotgun (WGS) entry which is preliminary data.</text>
</comment>
<sequence length="285" mass="32796">MKLSQIILGFSIALARFLYKEDKKIVTTHYVHESERVPEAFDGYKIVQVSDFHNAYFGRRSKALLDKVRAADGDVIFVTGDVIDRRTPNLKRAVHLLHELTDILPVYYVTGNHEAHYVHFDRLEQAIGMSQVRNISKGSERLYIGNDYIRLIGMEDLWFYGNEEEHELSDFFEADLRQRLNNESDPFTIVLSHRPELLDLYGRHAIDLVFTGHAHGGQIRLPVVKGLYAPHQGVLPKYTEGVHEKDGTHMVVSRGLGNSRFPFRVFNHPEIVVMELKGERDGMNR</sequence>
<evidence type="ECO:0000256" key="2">
    <source>
        <dbReference type="ARBA" id="ARBA00022801"/>
    </source>
</evidence>
<reference evidence="5" key="1">
    <citation type="journal article" date="2019" name="Int. J. Syst. Evol. Microbiol.">
        <title>The Global Catalogue of Microorganisms (GCM) 10K type strain sequencing project: providing services to taxonomists for standard genome sequencing and annotation.</title>
        <authorList>
            <consortium name="The Broad Institute Genomics Platform"/>
            <consortium name="The Broad Institute Genome Sequencing Center for Infectious Disease"/>
            <person name="Wu L."/>
            <person name="Ma J."/>
        </authorList>
    </citation>
    <scope>NUCLEOTIDE SEQUENCE [LARGE SCALE GENOMIC DNA]</scope>
    <source>
        <strain evidence="5">JCM 16981</strain>
    </source>
</reference>
<evidence type="ECO:0000256" key="1">
    <source>
        <dbReference type="ARBA" id="ARBA00022723"/>
    </source>
</evidence>
<evidence type="ECO:0000313" key="5">
    <source>
        <dbReference type="Proteomes" id="UP001500920"/>
    </source>
</evidence>
<feature type="domain" description="Calcineurin-like phosphoesterase" evidence="3">
    <location>
        <begin position="45"/>
        <end position="216"/>
    </location>
</feature>
<dbReference type="Proteomes" id="UP001500920">
    <property type="component" value="Unassembled WGS sequence"/>
</dbReference>
<keyword evidence="2" id="KW-0378">Hydrolase</keyword>
<dbReference type="InterPro" id="IPR051158">
    <property type="entry name" value="Metallophosphoesterase_sf"/>
</dbReference>
<gene>
    <name evidence="4" type="ORF">GCM10022378_02990</name>
</gene>
<dbReference type="Gene3D" id="3.60.21.10">
    <property type="match status" value="1"/>
</dbReference>